<dbReference type="InterPro" id="IPR036397">
    <property type="entry name" value="RNaseH_sf"/>
</dbReference>
<name>A0A9D4SRZ4_RHISA</name>
<dbReference type="EMBL" id="JABSTV010001252">
    <property type="protein sequence ID" value="KAH7946861.1"/>
    <property type="molecule type" value="Genomic_DNA"/>
</dbReference>
<sequence>MTGRSVKAVNRILQAFKKKGRVKDAPRGLPPRATTDDDDLSIVAAALHGAVRLCESGLTFVSVWACISKDGLGALIRLQGRFTAERYGANTDDVPIPYVLDSPFPKGDCTFQHDRSPIPTARVVRELPEERGVTVMEWPPLSPDLNITENFWGLMKMSLARHPLHGLSEDRLRSAIVSERDALRVIHRSSSHCTPHCRSE</sequence>
<dbReference type="VEuPathDB" id="VectorBase:RSAN_033937"/>
<dbReference type="AlphaFoldDB" id="A0A9D4SRZ4"/>
<dbReference type="Proteomes" id="UP000821837">
    <property type="component" value="Chromosome 6"/>
</dbReference>
<proteinExistence type="predicted"/>
<evidence type="ECO:0000313" key="2">
    <source>
        <dbReference type="Proteomes" id="UP000821837"/>
    </source>
</evidence>
<evidence type="ECO:0008006" key="3">
    <source>
        <dbReference type="Google" id="ProtNLM"/>
    </source>
</evidence>
<reference evidence="1" key="2">
    <citation type="submission" date="2021-09" db="EMBL/GenBank/DDBJ databases">
        <authorList>
            <person name="Jia N."/>
            <person name="Wang J."/>
            <person name="Shi W."/>
            <person name="Du L."/>
            <person name="Sun Y."/>
            <person name="Zhan W."/>
            <person name="Jiang J."/>
            <person name="Wang Q."/>
            <person name="Zhang B."/>
            <person name="Ji P."/>
            <person name="Sakyi L.B."/>
            <person name="Cui X."/>
            <person name="Yuan T."/>
            <person name="Jiang B."/>
            <person name="Yang W."/>
            <person name="Lam T.T.-Y."/>
            <person name="Chang Q."/>
            <person name="Ding S."/>
            <person name="Wang X."/>
            <person name="Zhu J."/>
            <person name="Ruan X."/>
            <person name="Zhao L."/>
            <person name="Wei J."/>
            <person name="Que T."/>
            <person name="Du C."/>
            <person name="Cheng J."/>
            <person name="Dai P."/>
            <person name="Han X."/>
            <person name="Huang E."/>
            <person name="Gao Y."/>
            <person name="Liu J."/>
            <person name="Shao H."/>
            <person name="Ye R."/>
            <person name="Li L."/>
            <person name="Wei W."/>
            <person name="Wang X."/>
            <person name="Wang C."/>
            <person name="Huo Q."/>
            <person name="Li W."/>
            <person name="Guo W."/>
            <person name="Chen H."/>
            <person name="Chen S."/>
            <person name="Zhou L."/>
            <person name="Zhou L."/>
            <person name="Ni X."/>
            <person name="Tian J."/>
            <person name="Zhou Y."/>
            <person name="Sheng Y."/>
            <person name="Liu T."/>
            <person name="Pan Y."/>
            <person name="Xia L."/>
            <person name="Li J."/>
            <person name="Zhao F."/>
            <person name="Cao W."/>
        </authorList>
    </citation>
    <scope>NUCLEOTIDE SEQUENCE</scope>
    <source>
        <strain evidence="1">Rsan-2018</strain>
        <tissue evidence="1">Larvae</tissue>
    </source>
</reference>
<dbReference type="Gene3D" id="3.30.420.10">
    <property type="entry name" value="Ribonuclease H-like superfamily/Ribonuclease H"/>
    <property type="match status" value="1"/>
</dbReference>
<dbReference type="GO" id="GO:0003676">
    <property type="term" value="F:nucleic acid binding"/>
    <property type="evidence" value="ECO:0007669"/>
    <property type="project" value="InterPro"/>
</dbReference>
<organism evidence="1 2">
    <name type="scientific">Rhipicephalus sanguineus</name>
    <name type="common">Brown dog tick</name>
    <name type="synonym">Ixodes sanguineus</name>
    <dbReference type="NCBI Taxonomy" id="34632"/>
    <lineage>
        <taxon>Eukaryota</taxon>
        <taxon>Metazoa</taxon>
        <taxon>Ecdysozoa</taxon>
        <taxon>Arthropoda</taxon>
        <taxon>Chelicerata</taxon>
        <taxon>Arachnida</taxon>
        <taxon>Acari</taxon>
        <taxon>Parasitiformes</taxon>
        <taxon>Ixodida</taxon>
        <taxon>Ixodoidea</taxon>
        <taxon>Ixodidae</taxon>
        <taxon>Rhipicephalinae</taxon>
        <taxon>Rhipicephalus</taxon>
        <taxon>Rhipicephalus</taxon>
    </lineage>
</organism>
<gene>
    <name evidence="1" type="ORF">HPB52_005213</name>
</gene>
<keyword evidence="2" id="KW-1185">Reference proteome</keyword>
<protein>
    <recommendedName>
        <fullName evidence="3">Tc1-like transposase DDE domain-containing protein</fullName>
    </recommendedName>
</protein>
<comment type="caution">
    <text evidence="1">The sequence shown here is derived from an EMBL/GenBank/DDBJ whole genome shotgun (WGS) entry which is preliminary data.</text>
</comment>
<accession>A0A9D4SRZ4</accession>
<reference evidence="1" key="1">
    <citation type="journal article" date="2020" name="Cell">
        <title>Large-Scale Comparative Analyses of Tick Genomes Elucidate Their Genetic Diversity and Vector Capacities.</title>
        <authorList>
            <consortium name="Tick Genome and Microbiome Consortium (TIGMIC)"/>
            <person name="Jia N."/>
            <person name="Wang J."/>
            <person name="Shi W."/>
            <person name="Du L."/>
            <person name="Sun Y."/>
            <person name="Zhan W."/>
            <person name="Jiang J.F."/>
            <person name="Wang Q."/>
            <person name="Zhang B."/>
            <person name="Ji P."/>
            <person name="Bell-Sakyi L."/>
            <person name="Cui X.M."/>
            <person name="Yuan T.T."/>
            <person name="Jiang B.G."/>
            <person name="Yang W.F."/>
            <person name="Lam T.T."/>
            <person name="Chang Q.C."/>
            <person name="Ding S.J."/>
            <person name="Wang X.J."/>
            <person name="Zhu J.G."/>
            <person name="Ruan X.D."/>
            <person name="Zhao L."/>
            <person name="Wei J.T."/>
            <person name="Ye R.Z."/>
            <person name="Que T.C."/>
            <person name="Du C.H."/>
            <person name="Zhou Y.H."/>
            <person name="Cheng J.X."/>
            <person name="Dai P.F."/>
            <person name="Guo W.B."/>
            <person name="Han X.H."/>
            <person name="Huang E.J."/>
            <person name="Li L.F."/>
            <person name="Wei W."/>
            <person name="Gao Y.C."/>
            <person name="Liu J.Z."/>
            <person name="Shao H.Z."/>
            <person name="Wang X."/>
            <person name="Wang C.C."/>
            <person name="Yang T.C."/>
            <person name="Huo Q.B."/>
            <person name="Li W."/>
            <person name="Chen H.Y."/>
            <person name="Chen S.E."/>
            <person name="Zhou L.G."/>
            <person name="Ni X.B."/>
            <person name="Tian J.H."/>
            <person name="Sheng Y."/>
            <person name="Liu T."/>
            <person name="Pan Y.S."/>
            <person name="Xia L.Y."/>
            <person name="Li J."/>
            <person name="Zhao F."/>
            <person name="Cao W.C."/>
        </authorList>
    </citation>
    <scope>NUCLEOTIDE SEQUENCE</scope>
    <source>
        <strain evidence="1">Rsan-2018</strain>
    </source>
</reference>
<evidence type="ECO:0000313" key="1">
    <source>
        <dbReference type="EMBL" id="KAH7946861.1"/>
    </source>
</evidence>